<name>A0ACC2X552_9TREE</name>
<evidence type="ECO:0000313" key="1">
    <source>
        <dbReference type="EMBL" id="KAJ9117872.1"/>
    </source>
</evidence>
<protein>
    <submittedName>
        <fullName evidence="1">Uncharacterized protein</fullName>
    </submittedName>
</protein>
<sequence length="978" mass="106908">MALISDASYILESLRRHHLQHSRHDIHSNRIIKLQEDQYLNGINAFSPYVSQQGNPDRAERRDLSHNGRNSPELAIDKEIADYDGLRLKPNKGKERASTMADSMSDERLGRYDGSSSRSGKTSTATIKPGDSLGTPFSSMTLDNTPRTSDESFRDPNVKLNYSKTIGKTRKGLGRFMGLRVDDNQPIPSLVGTSVKNHESKIGSASSATPTAHQTGIHGRLQSGLFRRSTASTMESFSNSPRLPPPTFSPPARSQGQSSDRTPTGRTLSGLPAPVNTLRQPALSRIQRPRADSAPMVVISSPGNTRVESDQIDETPRITKTVRDVQRRLDAARGRNASAGDDRSSLAFSPSAVQAILGDEDESAVVSDDEDNIPRPGEDPREHAKRDQYGSILAQTMMSQASRRHPGLGGRKVSLYVGQDNKTLAEESEGSDGDTDGYDAGDVSKDAPESQQSNQGLSTFEMGLTKADESLLGGLDLGERMSVNTTSSYNLAKKSKSQLPKTNMQLAFEKRPLQSTGSDQRTAQTSGIHPGALSLLFHPPQVSNEGLSAPSAAVSIPFSSYASVPPPHNSSVPSLTFKMYFPFSQEPFKPIEITVRKDVTVEEVIGWALFKYCESGRKPEVYAGHERGSNKDVNPAIWRTTAGWALRIVEDDGEVDEDFPALDRDSSVAKFAFDCFAVVEANPNQIQQNAAKLPPQALAVAVPDFTAPSRPSVSRSSSRVSSVNGRTAPAFPASLMSDMPANPANAFGNASANGPSGMGGVMVPLKIRVIRTNDVQHIDTITVPSEMYFADMIEVLIKKRRLQPSEPSEWALMLGDLSMVLPLDRTVESLMGNVDLAMVTKSWAETNGFATGGRNGERRGGDPSTSIFKRGSEQSKPRYGSRMDFESTYRKYKVQRKMPIGKHERILAIDGDYIHIMPTDTKAFFDSMKTSSFHVASITACKQYSKTPNLFRITVWKDGTEKRYEFEAENAKEAVSEY</sequence>
<dbReference type="EMBL" id="JASBWS010000001">
    <property type="protein sequence ID" value="KAJ9117872.1"/>
    <property type="molecule type" value="Genomic_DNA"/>
</dbReference>
<evidence type="ECO:0000313" key="2">
    <source>
        <dbReference type="Proteomes" id="UP001230649"/>
    </source>
</evidence>
<dbReference type="Proteomes" id="UP001230649">
    <property type="component" value="Unassembled WGS sequence"/>
</dbReference>
<gene>
    <name evidence="1" type="ORF">QFC20_000153</name>
</gene>
<comment type="caution">
    <text evidence="1">The sequence shown here is derived from an EMBL/GenBank/DDBJ whole genome shotgun (WGS) entry which is preliminary data.</text>
</comment>
<organism evidence="1 2">
    <name type="scientific">Naganishia adeliensis</name>
    <dbReference type="NCBI Taxonomy" id="92952"/>
    <lineage>
        <taxon>Eukaryota</taxon>
        <taxon>Fungi</taxon>
        <taxon>Dikarya</taxon>
        <taxon>Basidiomycota</taxon>
        <taxon>Agaricomycotina</taxon>
        <taxon>Tremellomycetes</taxon>
        <taxon>Filobasidiales</taxon>
        <taxon>Filobasidiaceae</taxon>
        <taxon>Naganishia</taxon>
    </lineage>
</organism>
<proteinExistence type="predicted"/>
<accession>A0ACC2X552</accession>
<keyword evidence="2" id="KW-1185">Reference proteome</keyword>
<reference evidence="1" key="1">
    <citation type="submission" date="2023-04" db="EMBL/GenBank/DDBJ databases">
        <title>Draft Genome sequencing of Naganishia species isolated from polar environments using Oxford Nanopore Technology.</title>
        <authorList>
            <person name="Leo P."/>
            <person name="Venkateswaran K."/>
        </authorList>
    </citation>
    <scope>NUCLEOTIDE SEQUENCE</scope>
    <source>
        <strain evidence="1">MNA-CCFEE 5262</strain>
    </source>
</reference>